<dbReference type="GO" id="GO:0007606">
    <property type="term" value="P:sensory perception of chemical stimulus"/>
    <property type="evidence" value="ECO:0007669"/>
    <property type="project" value="UniProtKB-UniRule"/>
</dbReference>
<comment type="similarity">
    <text evidence="2 6">Belongs to the nematode receptor-like protein srg family.</text>
</comment>
<evidence type="ECO:0000256" key="4">
    <source>
        <dbReference type="ARBA" id="ARBA00022989"/>
    </source>
</evidence>
<evidence type="ECO:0000256" key="6">
    <source>
        <dbReference type="RuleBase" id="RU280813"/>
    </source>
</evidence>
<protein>
    <recommendedName>
        <fullName evidence="6">Serpentine receptor class gamma</fullName>
    </recommendedName>
</protein>
<dbReference type="AlphaFoldDB" id="A0A7E4ZYD0"/>
<dbReference type="InterPro" id="IPR000609">
    <property type="entry name" value="7TM_GPCR_serpentine_rcpt_Srg"/>
</dbReference>
<proteinExistence type="inferred from homology"/>
<dbReference type="Proteomes" id="UP000492821">
    <property type="component" value="Unassembled WGS sequence"/>
</dbReference>
<dbReference type="WBParaSite" id="Pan_g3354.t1">
    <property type="protein sequence ID" value="Pan_g3354.t1"/>
    <property type="gene ID" value="Pan_g3354"/>
</dbReference>
<dbReference type="GO" id="GO:0016020">
    <property type="term" value="C:membrane"/>
    <property type="evidence" value="ECO:0007669"/>
    <property type="project" value="UniProtKB-SubCell"/>
</dbReference>
<evidence type="ECO:0000256" key="2">
    <source>
        <dbReference type="ARBA" id="ARBA00005692"/>
    </source>
</evidence>
<organism evidence="7 8">
    <name type="scientific">Panagrellus redivivus</name>
    <name type="common">Microworm</name>
    <dbReference type="NCBI Taxonomy" id="6233"/>
    <lineage>
        <taxon>Eukaryota</taxon>
        <taxon>Metazoa</taxon>
        <taxon>Ecdysozoa</taxon>
        <taxon>Nematoda</taxon>
        <taxon>Chromadorea</taxon>
        <taxon>Rhabditida</taxon>
        <taxon>Tylenchina</taxon>
        <taxon>Panagrolaimomorpha</taxon>
        <taxon>Panagrolaimoidea</taxon>
        <taxon>Panagrolaimidae</taxon>
        <taxon>Panagrellus</taxon>
    </lineage>
</organism>
<evidence type="ECO:0000256" key="1">
    <source>
        <dbReference type="ARBA" id="ARBA00004141"/>
    </source>
</evidence>
<feature type="transmembrane region" description="Helical" evidence="6">
    <location>
        <begin position="75"/>
        <end position="98"/>
    </location>
</feature>
<comment type="caution">
    <text evidence="6">Lacks conserved residue(s) required for the propagation of feature annotation.</text>
</comment>
<feature type="transmembrane region" description="Helical" evidence="6">
    <location>
        <begin position="42"/>
        <end position="63"/>
    </location>
</feature>
<dbReference type="Pfam" id="PF02118">
    <property type="entry name" value="Srg"/>
    <property type="match status" value="1"/>
</dbReference>
<keyword evidence="3 6" id="KW-0812">Transmembrane</keyword>
<keyword evidence="5 6" id="KW-0472">Membrane</keyword>
<evidence type="ECO:0000313" key="7">
    <source>
        <dbReference type="Proteomes" id="UP000492821"/>
    </source>
</evidence>
<accession>A0A7E4ZYD0</accession>
<comment type="subcellular location">
    <subcellularLocation>
        <location evidence="1">Membrane</location>
        <topology evidence="1">Multi-pass membrane protein</topology>
    </subcellularLocation>
</comment>
<name>A0A7E4ZYD0_PANRE</name>
<evidence type="ECO:0000256" key="3">
    <source>
        <dbReference type="ARBA" id="ARBA00022692"/>
    </source>
</evidence>
<evidence type="ECO:0000256" key="5">
    <source>
        <dbReference type="ARBA" id="ARBA00023136"/>
    </source>
</evidence>
<feature type="transmembrane region" description="Helical" evidence="6">
    <location>
        <begin position="12"/>
        <end position="30"/>
    </location>
</feature>
<dbReference type="GO" id="GO:0004888">
    <property type="term" value="F:transmembrane signaling receptor activity"/>
    <property type="evidence" value="ECO:0007669"/>
    <property type="project" value="InterPro"/>
</dbReference>
<evidence type="ECO:0000313" key="8">
    <source>
        <dbReference type="WBParaSite" id="Pan_g3354.t1"/>
    </source>
</evidence>
<sequence length="166" mass="19448">MAVDVGEVIINFLGFILILPFDIFLIYHIITRHSILCSPYFVAMTINSIAGAMYMFYSAYLDLNENRFMRISYKFFQYFIPMLSLITSVNRFTAVIFWSHHDKIWKWKFLIIYLIAVFLIALALLLVNHGVLSYRKDASASNRQNWSSSTLSSTDINYKLVDQLFR</sequence>
<keyword evidence="4 6" id="KW-1133">Transmembrane helix</keyword>
<reference evidence="7" key="1">
    <citation type="journal article" date="2013" name="Genetics">
        <title>The draft genome and transcriptome of Panagrellus redivivus are shaped by the harsh demands of a free-living lifestyle.</title>
        <authorList>
            <person name="Srinivasan J."/>
            <person name="Dillman A.R."/>
            <person name="Macchietto M.G."/>
            <person name="Heikkinen L."/>
            <person name="Lakso M."/>
            <person name="Fracchia K.M."/>
            <person name="Antoshechkin I."/>
            <person name="Mortazavi A."/>
            <person name="Wong G."/>
            <person name="Sternberg P.W."/>
        </authorList>
    </citation>
    <scope>NUCLEOTIDE SEQUENCE [LARGE SCALE GENOMIC DNA]</scope>
    <source>
        <strain evidence="7">MT8872</strain>
    </source>
</reference>
<reference evidence="8" key="2">
    <citation type="submission" date="2020-10" db="UniProtKB">
        <authorList>
            <consortium name="WormBaseParasite"/>
        </authorList>
    </citation>
    <scope>IDENTIFICATION</scope>
</reference>
<keyword evidence="7" id="KW-1185">Reference proteome</keyword>
<feature type="transmembrane region" description="Helical" evidence="6">
    <location>
        <begin position="110"/>
        <end position="127"/>
    </location>
</feature>